<dbReference type="NCBIfam" id="TIGR01509">
    <property type="entry name" value="HAD-SF-IA-v3"/>
    <property type="match status" value="1"/>
</dbReference>
<dbReference type="Proteomes" id="UP001243420">
    <property type="component" value="Chromosome"/>
</dbReference>
<dbReference type="RefSeq" id="WP_279966269.1">
    <property type="nucleotide sequence ID" value="NZ_CP122537.1"/>
</dbReference>
<dbReference type="InterPro" id="IPR036412">
    <property type="entry name" value="HAD-like_sf"/>
</dbReference>
<dbReference type="Pfam" id="PF00702">
    <property type="entry name" value="Hydrolase"/>
    <property type="match status" value="1"/>
</dbReference>
<dbReference type="GO" id="GO:0016787">
    <property type="term" value="F:hydrolase activity"/>
    <property type="evidence" value="ECO:0007669"/>
    <property type="project" value="UniProtKB-KW"/>
</dbReference>
<protein>
    <submittedName>
        <fullName evidence="1">HAD-IA family hydrolase</fullName>
    </submittedName>
</protein>
<evidence type="ECO:0000313" key="2">
    <source>
        <dbReference type="Proteomes" id="UP001243420"/>
    </source>
</evidence>
<dbReference type="Gene3D" id="1.10.150.240">
    <property type="entry name" value="Putative phosphatase, domain 2"/>
    <property type="match status" value="1"/>
</dbReference>
<reference evidence="1 2" key="1">
    <citation type="submission" date="2023-04" db="EMBL/GenBank/DDBJ databases">
        <title>Jannaschia ovalis sp. nov., a marine bacterium isolated from sea tidal flat.</title>
        <authorList>
            <person name="Kwon D.Y."/>
            <person name="Kim J.-J."/>
        </authorList>
    </citation>
    <scope>NUCLEOTIDE SEQUENCE [LARGE SCALE GENOMIC DNA]</scope>
    <source>
        <strain evidence="1 2">GRR-S6-38</strain>
    </source>
</reference>
<dbReference type="InterPro" id="IPR023214">
    <property type="entry name" value="HAD_sf"/>
</dbReference>
<evidence type="ECO:0000313" key="1">
    <source>
        <dbReference type="EMBL" id="WGH79410.1"/>
    </source>
</evidence>
<dbReference type="EMBL" id="CP122537">
    <property type="protein sequence ID" value="WGH79410.1"/>
    <property type="molecule type" value="Genomic_DNA"/>
</dbReference>
<dbReference type="InterPro" id="IPR023198">
    <property type="entry name" value="PGP-like_dom2"/>
</dbReference>
<dbReference type="SUPFAM" id="SSF56784">
    <property type="entry name" value="HAD-like"/>
    <property type="match status" value="1"/>
</dbReference>
<name>A0ABY8LGD1_9RHOB</name>
<dbReference type="PANTHER" id="PTHR42896">
    <property type="entry name" value="XYLULOSE-1,5-BISPHOSPHATE (XUBP) PHOSPHATASE"/>
    <property type="match status" value="1"/>
</dbReference>
<dbReference type="InterPro" id="IPR006439">
    <property type="entry name" value="HAD-SF_hydro_IA"/>
</dbReference>
<dbReference type="InterPro" id="IPR044999">
    <property type="entry name" value="CbbY-like"/>
</dbReference>
<sequence length="218" mass="23398">MKALFLGSIGTLSDTSELQREAFNAAFREHGLDWHWDRDAYRDMLRVAGGRRRIEAQAEAEGVEVDATAVHATKSRLFQEMLDAGRAEARPGIRELIETARDDGMLLGLVTTTSKGNVNALLGGLDLSPDSFDVVVTRDNVTEPKPDPECYAHAAGALGAETKACIAIEDNADGVRAALAAGTTCYAWPNENTTDHDFSGATMAGRDICRTIFGARAA</sequence>
<accession>A0ABY8LGD1</accession>
<proteinExistence type="predicted"/>
<dbReference type="PANTHER" id="PTHR42896:SF2">
    <property type="entry name" value="CBBY-LIKE PROTEIN"/>
    <property type="match status" value="1"/>
</dbReference>
<organism evidence="1 2">
    <name type="scientific">Jannaschia ovalis</name>
    <dbReference type="NCBI Taxonomy" id="3038773"/>
    <lineage>
        <taxon>Bacteria</taxon>
        <taxon>Pseudomonadati</taxon>
        <taxon>Pseudomonadota</taxon>
        <taxon>Alphaproteobacteria</taxon>
        <taxon>Rhodobacterales</taxon>
        <taxon>Roseobacteraceae</taxon>
        <taxon>Jannaschia</taxon>
    </lineage>
</organism>
<dbReference type="Gene3D" id="3.40.50.1000">
    <property type="entry name" value="HAD superfamily/HAD-like"/>
    <property type="match status" value="1"/>
</dbReference>
<gene>
    <name evidence="1" type="ORF">P8627_03855</name>
</gene>
<keyword evidence="2" id="KW-1185">Reference proteome</keyword>
<keyword evidence="1" id="KW-0378">Hydrolase</keyword>